<dbReference type="Pfam" id="PF25870">
    <property type="entry name" value="WHD_UFL1_5th"/>
    <property type="match status" value="1"/>
</dbReference>
<keyword evidence="4" id="KW-0808">Transferase</keyword>
<dbReference type="PANTHER" id="PTHR31057:SF0">
    <property type="entry name" value="E3 UFM1-PROTEIN LIGASE 1"/>
    <property type="match status" value="1"/>
</dbReference>
<evidence type="ECO:0000259" key="10">
    <source>
        <dbReference type="Pfam" id="PF25041"/>
    </source>
</evidence>
<dbReference type="GO" id="GO:0034976">
    <property type="term" value="P:response to endoplasmic reticulum stress"/>
    <property type="evidence" value="ECO:0007669"/>
    <property type="project" value="TreeGrafter"/>
</dbReference>
<accession>A0A8J9VE27</accession>
<dbReference type="InterPro" id="IPR056579">
    <property type="entry name" value="Ufl1_N"/>
</dbReference>
<dbReference type="AlphaFoldDB" id="A0A8J9VE27"/>
<gene>
    <name evidence="11" type="ORF">BINO364_LOCUS6340</name>
</gene>
<comment type="similarity">
    <text evidence="2">Belongs to the UFL1 family.</text>
</comment>
<dbReference type="GO" id="GO:0032434">
    <property type="term" value="P:regulation of proteasomal ubiquitin-dependent protein catabolic process"/>
    <property type="evidence" value="ECO:0007669"/>
    <property type="project" value="TreeGrafter"/>
</dbReference>
<feature type="region of interest" description="Disordered" evidence="7">
    <location>
        <begin position="401"/>
        <end position="466"/>
    </location>
</feature>
<dbReference type="InterPro" id="IPR018611">
    <property type="entry name" value="Ufl1"/>
</dbReference>
<feature type="compositionally biased region" description="Basic and acidic residues" evidence="7">
    <location>
        <begin position="405"/>
        <end position="414"/>
    </location>
</feature>
<dbReference type="GO" id="GO:0061666">
    <property type="term" value="F:UFM1 ligase activity"/>
    <property type="evidence" value="ECO:0007669"/>
    <property type="project" value="InterPro"/>
</dbReference>
<evidence type="ECO:0000256" key="5">
    <source>
        <dbReference type="ARBA" id="ARBA00022786"/>
    </source>
</evidence>
<dbReference type="GO" id="GO:1990592">
    <property type="term" value="P:protein K69-linked ufmylation"/>
    <property type="evidence" value="ECO:0007669"/>
    <property type="project" value="TreeGrafter"/>
</dbReference>
<protein>
    <recommendedName>
        <fullName evidence="3">E3 UFM1-protein ligase 1 homolog</fullName>
    </recommendedName>
    <alternativeName>
        <fullName evidence="6">E3 UFM1-protein transferase 1 homolog</fullName>
    </alternativeName>
</protein>
<dbReference type="InterPro" id="IPR056580">
    <property type="entry name" value="Ufl1_dom"/>
</dbReference>
<dbReference type="Pfam" id="PF09743">
    <property type="entry name" value="E3_UFM1_ligase"/>
    <property type="match status" value="1"/>
</dbReference>
<evidence type="ECO:0000259" key="9">
    <source>
        <dbReference type="Pfam" id="PF23659"/>
    </source>
</evidence>
<evidence type="ECO:0000256" key="2">
    <source>
        <dbReference type="ARBA" id="ARBA00010789"/>
    </source>
</evidence>
<evidence type="ECO:0000259" key="8">
    <source>
        <dbReference type="Pfam" id="PF09743"/>
    </source>
</evidence>
<keyword evidence="5" id="KW-0833">Ubl conjugation pathway</keyword>
<proteinExistence type="inferred from homology"/>
<evidence type="ECO:0000256" key="6">
    <source>
        <dbReference type="ARBA" id="ARBA00030452"/>
    </source>
</evidence>
<evidence type="ECO:0000256" key="7">
    <source>
        <dbReference type="SAM" id="MobiDB-lite"/>
    </source>
</evidence>
<feature type="non-terminal residue" evidence="11">
    <location>
        <position position="761"/>
    </location>
</feature>
<dbReference type="PANTHER" id="PTHR31057">
    <property type="entry name" value="E3 UFM1-PROTEIN LIGASE 1"/>
    <property type="match status" value="1"/>
</dbReference>
<dbReference type="Pfam" id="PF23659">
    <property type="entry name" value="UFL1"/>
    <property type="match status" value="1"/>
</dbReference>
<keyword evidence="12" id="KW-1185">Reference proteome</keyword>
<dbReference type="EMBL" id="OV170234">
    <property type="protein sequence ID" value="CAH0720068.1"/>
    <property type="molecule type" value="Genomic_DNA"/>
</dbReference>
<organism evidence="11 12">
    <name type="scientific">Brenthis ino</name>
    <name type="common">lesser marbled fritillary</name>
    <dbReference type="NCBI Taxonomy" id="405034"/>
    <lineage>
        <taxon>Eukaryota</taxon>
        <taxon>Metazoa</taxon>
        <taxon>Ecdysozoa</taxon>
        <taxon>Arthropoda</taxon>
        <taxon>Hexapoda</taxon>
        <taxon>Insecta</taxon>
        <taxon>Pterygota</taxon>
        <taxon>Neoptera</taxon>
        <taxon>Endopterygota</taxon>
        <taxon>Lepidoptera</taxon>
        <taxon>Glossata</taxon>
        <taxon>Ditrysia</taxon>
        <taxon>Papilionoidea</taxon>
        <taxon>Nymphalidae</taxon>
        <taxon>Heliconiinae</taxon>
        <taxon>Argynnini</taxon>
        <taxon>Brenthis</taxon>
    </lineage>
</organism>
<dbReference type="InterPro" id="IPR056761">
    <property type="entry name" value="Ufl1-like_C"/>
</dbReference>
<evidence type="ECO:0000313" key="12">
    <source>
        <dbReference type="Proteomes" id="UP000838878"/>
    </source>
</evidence>
<dbReference type="Pfam" id="PF25041">
    <property type="entry name" value="UFL1_C"/>
    <property type="match status" value="1"/>
</dbReference>
<evidence type="ECO:0000256" key="1">
    <source>
        <dbReference type="ARBA" id="ARBA00003950"/>
    </source>
</evidence>
<sequence>MAPSTDWDEIKRLAADFQKAQLSSTSQRLSERNCVEIVTKLIELKLLDVIFTNDGKEYLTPQQLVKEIKDELYVRGGRVNTVDLAKELNVDLNHINNNITEILKGKDVQLVSGYLIANYYLEKIAREINEKLQLQGQITVGDLTLQYDLPADLLQHGVMEKNLGKIINGNQDPHDPRIFYTAEYIMRTKAKIRGALMGLLRPTPVSLIISHCNIAERLFMFLFDQLNTPGVLTGRQAGAQYVPSSYTKSQNDWVLSFYKQNNYLEYDALARLGISDPKGYVRRVLSNEDMTFLSSCVIGSQIKQQLEIALEECISSKSYLDVVALLPSVLSEQDIDNVLEPLLKNNSRSTILFDKTVFSNHFVENLKQMCMPMVQKNVESIVKSGKYQQFYLEKQLVRSEMQQQHVDHKAERREERRKKASSGKVGGGTQGRETKTKAVKKHTRSKQVTHDSDSDDASSKKAQSHLEIVSVEDVENAIKETLENEGLDDLLSQIAEYLQGHLNQIALNTAKELAEKILQDANQSKKQTHSSAQDRINVLVNDMKLYEKGLKVFPIDQQSQFIKYLLKSFGGDILSEFCKYAANQCNLSVQADVLTLEQRNKIIKDLSEEYAKSLQTLNATLSEQNLEQFYQSVDVCLSECGMILKKIDKKKDKLLIQNHREKLIYELENCEEPALVLHLVALALFTILNQSMLHASGRQVPLIISFLKSQLKEEDFQKLQKYHELVTSYLIAAEDEKSEIEDKLKEDMSVMKNLVSDVKKY</sequence>
<evidence type="ECO:0000256" key="3">
    <source>
        <dbReference type="ARBA" id="ARBA00014160"/>
    </source>
</evidence>
<comment type="function">
    <text evidence="1">E3 UFM1-protein ligase that mediates ufmylation of target proteins.</text>
</comment>
<evidence type="ECO:0000313" key="11">
    <source>
        <dbReference type="EMBL" id="CAH0720068.1"/>
    </source>
</evidence>
<reference evidence="11" key="1">
    <citation type="submission" date="2021-12" db="EMBL/GenBank/DDBJ databases">
        <authorList>
            <person name="Martin H S."/>
        </authorList>
    </citation>
    <scope>NUCLEOTIDE SEQUENCE</scope>
</reference>
<dbReference type="Proteomes" id="UP000838878">
    <property type="component" value="Chromosome 14"/>
</dbReference>
<dbReference type="OrthoDB" id="10258297at2759"/>
<evidence type="ECO:0000256" key="4">
    <source>
        <dbReference type="ARBA" id="ARBA00022679"/>
    </source>
</evidence>
<feature type="domain" description="E3 UFM1-protein ligase 1-like" evidence="9">
    <location>
        <begin position="529"/>
        <end position="646"/>
    </location>
</feature>
<feature type="domain" description="E3 UFM1-protein ligase 1-like N-terminal" evidence="8">
    <location>
        <begin position="9"/>
        <end position="281"/>
    </location>
</feature>
<feature type="domain" description="E3 UFM1-protein ligase-like C-terminal" evidence="10">
    <location>
        <begin position="654"/>
        <end position="759"/>
    </location>
</feature>
<feature type="compositionally biased region" description="Basic residues" evidence="7">
    <location>
        <begin position="437"/>
        <end position="447"/>
    </location>
</feature>
<dbReference type="GO" id="GO:0005789">
    <property type="term" value="C:endoplasmic reticulum membrane"/>
    <property type="evidence" value="ECO:0007669"/>
    <property type="project" value="TreeGrafter"/>
</dbReference>
<name>A0A8J9VE27_9NEOP</name>